<dbReference type="OrthoDB" id="194358at2759"/>
<accession>A0A7I8VCH4</accession>
<gene>
    <name evidence="1" type="ORF">DGYR_LOCUS2824</name>
</gene>
<protein>
    <submittedName>
        <fullName evidence="1">DgyrCDS3069</fullName>
    </submittedName>
</protein>
<evidence type="ECO:0000313" key="1">
    <source>
        <dbReference type="EMBL" id="CAD5113910.1"/>
    </source>
</evidence>
<name>A0A7I8VCH4_9ANNE</name>
<proteinExistence type="predicted"/>
<dbReference type="Proteomes" id="UP000549394">
    <property type="component" value="Unassembled WGS sequence"/>
</dbReference>
<comment type="caution">
    <text evidence="1">The sequence shown here is derived from an EMBL/GenBank/DDBJ whole genome shotgun (WGS) entry which is preliminary data.</text>
</comment>
<sequence length="495" mass="59163">MPINYQETQQPFEEIYTKEHLEDVMLILDGKGARSPTFLLFKTEYCEDVVEEHMISSYYLPPPQYVSFFIHDHIKCNEFIWYKLFKSLPETFGIFDYPSVAFIKKGENWSDAKIWNIGNEEEFIPWAWSQLKMNILVENETKRKFDVSFLLDSKSDKLRKNYYPIPFSLEPHEKKNVSMYYFDRLIVNSFGNFYSAYNIENDNKITLQQEEVHDLRFWLQVQDLHDVSNGRIRQIENWANAKRSLLNLKQPRVVQNYTKDGFYKLKIPEEIFNKILTFYNDNIEYRFTEKDPKDSLINQQNYKTTLVWLGDEIRYEVASYLLPMLSEWCNCELDMTALYGIREYYKGAVLRYHVDRIETHVISTILQIHKDLDGQEDWPLTVIDYEGNQKNVSLSPGEMLFYESTRLIHARPYPFQGKIFANAFLHYKPKTDWTYYIQEDYSPEAFINTEQWSVPLYPLDHESLPPTTNRKHLLKSLETPYSNLDKNMKTVKDEF</sequence>
<organism evidence="1 2">
    <name type="scientific">Dimorphilus gyrociliatus</name>
    <dbReference type="NCBI Taxonomy" id="2664684"/>
    <lineage>
        <taxon>Eukaryota</taxon>
        <taxon>Metazoa</taxon>
        <taxon>Spiralia</taxon>
        <taxon>Lophotrochozoa</taxon>
        <taxon>Annelida</taxon>
        <taxon>Polychaeta</taxon>
        <taxon>Polychaeta incertae sedis</taxon>
        <taxon>Dinophilidae</taxon>
        <taxon>Dimorphilus</taxon>
    </lineage>
</organism>
<dbReference type="EMBL" id="CAJFCJ010000004">
    <property type="protein sequence ID" value="CAD5113910.1"/>
    <property type="molecule type" value="Genomic_DNA"/>
</dbReference>
<keyword evidence="2" id="KW-1185">Reference proteome</keyword>
<dbReference type="AlphaFoldDB" id="A0A7I8VCH4"/>
<evidence type="ECO:0000313" key="2">
    <source>
        <dbReference type="Proteomes" id="UP000549394"/>
    </source>
</evidence>
<reference evidence="1 2" key="1">
    <citation type="submission" date="2020-08" db="EMBL/GenBank/DDBJ databases">
        <authorList>
            <person name="Hejnol A."/>
        </authorList>
    </citation>
    <scope>NUCLEOTIDE SEQUENCE [LARGE SCALE GENOMIC DNA]</scope>
</reference>